<accession>A0A409VP56</accession>
<protein>
    <recommendedName>
        <fullName evidence="6">RlpA-like protein double-psi beta-barrel domain-containing protein</fullName>
    </recommendedName>
</protein>
<evidence type="ECO:0000256" key="1">
    <source>
        <dbReference type="ARBA" id="ARBA00022729"/>
    </source>
</evidence>
<dbReference type="Gene3D" id="2.40.40.10">
    <property type="entry name" value="RlpA-like domain"/>
    <property type="match status" value="1"/>
</dbReference>
<dbReference type="CDD" id="cd22191">
    <property type="entry name" value="DPBB_RlpA_EXP_N-like"/>
    <property type="match status" value="1"/>
</dbReference>
<dbReference type="InParanoid" id="A0A409VP56"/>
<keyword evidence="5" id="KW-1185">Reference proteome</keyword>
<gene>
    <name evidence="4" type="ORF">CVT25_014494</name>
</gene>
<dbReference type="InterPro" id="IPR036908">
    <property type="entry name" value="RlpA-like_sf"/>
</dbReference>
<dbReference type="OrthoDB" id="623670at2759"/>
<feature type="compositionally biased region" description="Pro residues" evidence="2">
    <location>
        <begin position="142"/>
        <end position="158"/>
    </location>
</feature>
<keyword evidence="1 3" id="KW-0732">Signal</keyword>
<organism evidence="4 5">
    <name type="scientific">Psilocybe cyanescens</name>
    <dbReference type="NCBI Taxonomy" id="93625"/>
    <lineage>
        <taxon>Eukaryota</taxon>
        <taxon>Fungi</taxon>
        <taxon>Dikarya</taxon>
        <taxon>Basidiomycota</taxon>
        <taxon>Agaricomycotina</taxon>
        <taxon>Agaricomycetes</taxon>
        <taxon>Agaricomycetidae</taxon>
        <taxon>Agaricales</taxon>
        <taxon>Agaricineae</taxon>
        <taxon>Strophariaceae</taxon>
        <taxon>Psilocybe</taxon>
    </lineage>
</organism>
<comment type="caution">
    <text evidence="4">The sequence shown here is derived from an EMBL/GenBank/DDBJ whole genome shotgun (WGS) entry which is preliminary data.</text>
</comment>
<proteinExistence type="predicted"/>
<dbReference type="Proteomes" id="UP000283269">
    <property type="component" value="Unassembled WGS sequence"/>
</dbReference>
<sequence>MLTKILYASLLVMVTPTVSASYHGQPFNRHAELAKRADGDIQLFKRISGARWTYYDVEETGNPFELSSKHFQMNPAWCFKTITMTQGGKTTTATISDTCPGCPYGGLDLTEGLFGFFIGHWPEGGGVLTGDWEFTDAVPAKPVAPPPVITTKPAPKPAPVTTAVSSKHSSSSKISSSSISTSSKISSSTSASSTSITSSAAATTSIDYLSGAASGLAIPTGSIDRTGSTPSNLQDLNQFLIQIGGLAMAAGSL</sequence>
<reference evidence="4 5" key="1">
    <citation type="journal article" date="2018" name="Evol. Lett.">
        <title>Horizontal gene cluster transfer increased hallucinogenic mushroom diversity.</title>
        <authorList>
            <person name="Reynolds H.T."/>
            <person name="Vijayakumar V."/>
            <person name="Gluck-Thaler E."/>
            <person name="Korotkin H.B."/>
            <person name="Matheny P.B."/>
            <person name="Slot J.C."/>
        </authorList>
    </citation>
    <scope>NUCLEOTIDE SEQUENCE [LARGE SCALE GENOMIC DNA]</scope>
    <source>
        <strain evidence="4 5">2631</strain>
    </source>
</reference>
<dbReference type="AlphaFoldDB" id="A0A409VP56"/>
<feature type="compositionally biased region" description="Low complexity" evidence="2">
    <location>
        <begin position="159"/>
        <end position="191"/>
    </location>
</feature>
<feature type="chain" id="PRO_5019323360" description="RlpA-like protein double-psi beta-barrel domain-containing protein" evidence="3">
    <location>
        <begin position="21"/>
        <end position="253"/>
    </location>
</feature>
<evidence type="ECO:0000256" key="3">
    <source>
        <dbReference type="SAM" id="SignalP"/>
    </source>
</evidence>
<dbReference type="PANTHER" id="PTHR31836">
    <property type="match status" value="1"/>
</dbReference>
<feature type="signal peptide" evidence="3">
    <location>
        <begin position="1"/>
        <end position="20"/>
    </location>
</feature>
<dbReference type="EMBL" id="NHYD01003965">
    <property type="protein sequence ID" value="PPQ68033.1"/>
    <property type="molecule type" value="Genomic_DNA"/>
</dbReference>
<evidence type="ECO:0000256" key="2">
    <source>
        <dbReference type="SAM" id="MobiDB-lite"/>
    </source>
</evidence>
<dbReference type="STRING" id="93625.A0A409VP56"/>
<feature type="region of interest" description="Disordered" evidence="2">
    <location>
        <begin position="142"/>
        <end position="191"/>
    </location>
</feature>
<evidence type="ECO:0008006" key="6">
    <source>
        <dbReference type="Google" id="ProtNLM"/>
    </source>
</evidence>
<dbReference type="SUPFAM" id="SSF50685">
    <property type="entry name" value="Barwin-like endoglucanases"/>
    <property type="match status" value="1"/>
</dbReference>
<evidence type="ECO:0000313" key="5">
    <source>
        <dbReference type="Proteomes" id="UP000283269"/>
    </source>
</evidence>
<evidence type="ECO:0000313" key="4">
    <source>
        <dbReference type="EMBL" id="PPQ68033.1"/>
    </source>
</evidence>
<name>A0A409VP56_PSICY</name>
<dbReference type="PANTHER" id="PTHR31836:SF28">
    <property type="entry name" value="SRCR DOMAIN-CONTAINING PROTEIN-RELATED"/>
    <property type="match status" value="1"/>
</dbReference>
<dbReference type="InterPro" id="IPR051477">
    <property type="entry name" value="Expansin_CellWall"/>
</dbReference>